<dbReference type="Proteomes" id="UP000299102">
    <property type="component" value="Unassembled WGS sequence"/>
</dbReference>
<name>A0A4C1VPN5_EUMVA</name>
<organism evidence="1 2">
    <name type="scientific">Eumeta variegata</name>
    <name type="common">Bagworm moth</name>
    <name type="synonym">Eumeta japonica</name>
    <dbReference type="NCBI Taxonomy" id="151549"/>
    <lineage>
        <taxon>Eukaryota</taxon>
        <taxon>Metazoa</taxon>
        <taxon>Ecdysozoa</taxon>
        <taxon>Arthropoda</taxon>
        <taxon>Hexapoda</taxon>
        <taxon>Insecta</taxon>
        <taxon>Pterygota</taxon>
        <taxon>Neoptera</taxon>
        <taxon>Endopterygota</taxon>
        <taxon>Lepidoptera</taxon>
        <taxon>Glossata</taxon>
        <taxon>Ditrysia</taxon>
        <taxon>Tineoidea</taxon>
        <taxon>Psychidae</taxon>
        <taxon>Oiketicinae</taxon>
        <taxon>Eumeta</taxon>
    </lineage>
</organism>
<accession>A0A4C1VPN5</accession>
<reference evidence="1 2" key="1">
    <citation type="journal article" date="2019" name="Commun. Biol.">
        <title>The bagworm genome reveals a unique fibroin gene that provides high tensile strength.</title>
        <authorList>
            <person name="Kono N."/>
            <person name="Nakamura H."/>
            <person name="Ohtoshi R."/>
            <person name="Tomita M."/>
            <person name="Numata K."/>
            <person name="Arakawa K."/>
        </authorList>
    </citation>
    <scope>NUCLEOTIDE SEQUENCE [LARGE SCALE GENOMIC DNA]</scope>
</reference>
<evidence type="ECO:0000313" key="2">
    <source>
        <dbReference type="Proteomes" id="UP000299102"/>
    </source>
</evidence>
<proteinExistence type="predicted"/>
<comment type="caution">
    <text evidence="1">The sequence shown here is derived from an EMBL/GenBank/DDBJ whole genome shotgun (WGS) entry which is preliminary data.</text>
</comment>
<dbReference type="EMBL" id="BGZK01000382">
    <property type="protein sequence ID" value="GBP40500.1"/>
    <property type="molecule type" value="Genomic_DNA"/>
</dbReference>
<keyword evidence="2" id="KW-1185">Reference proteome</keyword>
<protein>
    <submittedName>
        <fullName evidence="1">Uncharacterized protein</fullName>
    </submittedName>
</protein>
<evidence type="ECO:0000313" key="1">
    <source>
        <dbReference type="EMBL" id="GBP40500.1"/>
    </source>
</evidence>
<sequence>MPWRTAKSQFNIRIEAFLINTSIPFIDPTFNPYPPTIYLFQIDESEFETFALDQLGAYEDYRHRSDDDDRDRQLNVP</sequence>
<gene>
    <name evidence="1" type="ORF">EVAR_30559_1</name>
</gene>
<dbReference type="AlphaFoldDB" id="A0A4C1VPN5"/>